<feature type="signal peptide" evidence="2">
    <location>
        <begin position="1"/>
        <end position="19"/>
    </location>
</feature>
<feature type="chain" id="PRO_5040384499" description="SH3 domain-containing protein" evidence="2">
    <location>
        <begin position="20"/>
        <end position="322"/>
    </location>
</feature>
<evidence type="ECO:0000256" key="2">
    <source>
        <dbReference type="SAM" id="SignalP"/>
    </source>
</evidence>
<evidence type="ECO:0000313" key="3">
    <source>
        <dbReference type="EMBL" id="VWB77680.1"/>
    </source>
</evidence>
<evidence type="ECO:0008006" key="5">
    <source>
        <dbReference type="Google" id="ProtNLM"/>
    </source>
</evidence>
<reference evidence="3 4" key="1">
    <citation type="submission" date="2019-09" db="EMBL/GenBank/DDBJ databases">
        <authorList>
            <person name="Depoorter E."/>
        </authorList>
    </citation>
    <scope>NUCLEOTIDE SEQUENCE [LARGE SCALE GENOMIC DNA]</scope>
    <source>
        <strain evidence="3">LMG 24066</strain>
    </source>
</reference>
<dbReference type="AlphaFoldDB" id="A0A9Q9SJN2"/>
<dbReference type="Proteomes" id="UP000494172">
    <property type="component" value="Unassembled WGS sequence"/>
</dbReference>
<feature type="region of interest" description="Disordered" evidence="1">
    <location>
        <begin position="68"/>
        <end position="87"/>
    </location>
</feature>
<evidence type="ECO:0000256" key="1">
    <source>
        <dbReference type="SAM" id="MobiDB-lite"/>
    </source>
</evidence>
<protein>
    <recommendedName>
        <fullName evidence="5">SH3 domain-containing protein</fullName>
    </recommendedName>
</protein>
<gene>
    <name evidence="3" type="ORF">BAR24066_03660</name>
</gene>
<dbReference type="EMBL" id="CABVPX010000014">
    <property type="protein sequence ID" value="VWB77680.1"/>
    <property type="molecule type" value="Genomic_DNA"/>
</dbReference>
<organism evidence="3 4">
    <name type="scientific">Burkholderia arboris</name>
    <dbReference type="NCBI Taxonomy" id="488730"/>
    <lineage>
        <taxon>Bacteria</taxon>
        <taxon>Pseudomonadati</taxon>
        <taxon>Pseudomonadota</taxon>
        <taxon>Betaproteobacteria</taxon>
        <taxon>Burkholderiales</taxon>
        <taxon>Burkholderiaceae</taxon>
        <taxon>Burkholderia</taxon>
        <taxon>Burkholderia cepacia complex</taxon>
    </lineage>
</organism>
<comment type="caution">
    <text evidence="3">The sequence shown here is derived from an EMBL/GenBank/DDBJ whole genome shotgun (WGS) entry which is preliminary data.</text>
</comment>
<evidence type="ECO:0000313" key="4">
    <source>
        <dbReference type="Proteomes" id="UP000494172"/>
    </source>
</evidence>
<accession>A0A9Q9SJN2</accession>
<proteinExistence type="predicted"/>
<sequence length="322" mass="34135">MRVGTMLAMTMLWSGLASAEPQSTLRLALPGGAAVLYSNAANPQDPLPRRVWKKAVFSFPNGATFGLLPRAGESSTGGGTQMEPPNKWNIAPSGQYVIVMRNDQGTVFTGQGQPEAVLNREYCSMIEIKTGCITAEQTGEICGAGWQPNQGAQWGTDSQTSMMLTRDRPSASSKLTSINAGQPPHLLMRDASGADNLLRCDPLSSANRESYRKIAAALKADGARFDAQLVDTALSKGSATSGGTPVEQGVGVEGPTAAVSVAKATLFTAPDDTTASRAYLVQNDVVTVLKQSPTGWAYVDYVNASGKHLLRWIKVDQISIKQ</sequence>
<keyword evidence="2" id="KW-0732">Signal</keyword>
<name>A0A9Q9SJN2_9BURK</name>